<dbReference type="InParanoid" id="K4A3M9"/>
<sequence>MSLHNLNCTYFTRCNLVKNRHKFVLISGTRLWLYLPQHKI</sequence>
<dbReference type="AlphaFoldDB" id="K4A3M9"/>
<proteinExistence type="predicted"/>
<protein>
    <submittedName>
        <fullName evidence="1">Uncharacterized protein</fullName>
    </submittedName>
</protein>
<dbReference type="Gramene" id="KQL23758">
    <property type="protein sequence ID" value="KQL23758"/>
    <property type="gene ID" value="SETIT_033482mg"/>
</dbReference>
<dbReference type="EMBL" id="AGNK02000916">
    <property type="status" value="NOT_ANNOTATED_CDS"/>
    <property type="molecule type" value="Genomic_DNA"/>
</dbReference>
<evidence type="ECO:0000313" key="2">
    <source>
        <dbReference type="Proteomes" id="UP000004995"/>
    </source>
</evidence>
<organism evidence="1 2">
    <name type="scientific">Setaria italica</name>
    <name type="common">Foxtail millet</name>
    <name type="synonym">Panicum italicum</name>
    <dbReference type="NCBI Taxonomy" id="4555"/>
    <lineage>
        <taxon>Eukaryota</taxon>
        <taxon>Viridiplantae</taxon>
        <taxon>Streptophyta</taxon>
        <taxon>Embryophyta</taxon>
        <taxon>Tracheophyta</taxon>
        <taxon>Spermatophyta</taxon>
        <taxon>Magnoliopsida</taxon>
        <taxon>Liliopsida</taxon>
        <taxon>Poales</taxon>
        <taxon>Poaceae</taxon>
        <taxon>PACMAD clade</taxon>
        <taxon>Panicoideae</taxon>
        <taxon>Panicodae</taxon>
        <taxon>Paniceae</taxon>
        <taxon>Cenchrinae</taxon>
        <taxon>Setaria</taxon>
    </lineage>
</organism>
<dbReference type="Proteomes" id="UP000004995">
    <property type="component" value="Unassembled WGS sequence"/>
</dbReference>
<dbReference type="EnsemblPlants" id="KQL23758">
    <property type="protein sequence ID" value="KQL23758"/>
    <property type="gene ID" value="SETIT_033482mg"/>
</dbReference>
<reference evidence="2" key="1">
    <citation type="journal article" date="2012" name="Nat. Biotechnol.">
        <title>Reference genome sequence of the model plant Setaria.</title>
        <authorList>
            <person name="Bennetzen J.L."/>
            <person name="Schmutz J."/>
            <person name="Wang H."/>
            <person name="Percifield R."/>
            <person name="Hawkins J."/>
            <person name="Pontaroli A.C."/>
            <person name="Estep M."/>
            <person name="Feng L."/>
            <person name="Vaughn J.N."/>
            <person name="Grimwood J."/>
            <person name="Jenkins J."/>
            <person name="Barry K."/>
            <person name="Lindquist E."/>
            <person name="Hellsten U."/>
            <person name="Deshpande S."/>
            <person name="Wang X."/>
            <person name="Wu X."/>
            <person name="Mitros T."/>
            <person name="Triplett J."/>
            <person name="Yang X."/>
            <person name="Ye C.Y."/>
            <person name="Mauro-Herrera M."/>
            <person name="Wang L."/>
            <person name="Li P."/>
            <person name="Sharma M."/>
            <person name="Sharma R."/>
            <person name="Ronald P.C."/>
            <person name="Panaud O."/>
            <person name="Kellogg E.A."/>
            <person name="Brutnell T.P."/>
            <person name="Doust A.N."/>
            <person name="Tuskan G.A."/>
            <person name="Rokhsar D."/>
            <person name="Devos K.M."/>
        </authorList>
    </citation>
    <scope>NUCLEOTIDE SEQUENCE [LARGE SCALE GENOMIC DNA]</scope>
    <source>
        <strain evidence="2">cv. Yugu1</strain>
    </source>
</reference>
<reference evidence="1" key="2">
    <citation type="submission" date="2018-08" db="UniProtKB">
        <authorList>
            <consortium name="EnsemblPlants"/>
        </authorList>
    </citation>
    <scope>IDENTIFICATION</scope>
    <source>
        <strain evidence="1">Yugu1</strain>
    </source>
</reference>
<evidence type="ECO:0000313" key="1">
    <source>
        <dbReference type="EnsemblPlants" id="KQL23758"/>
    </source>
</evidence>
<accession>K4A3M9</accession>
<name>K4A3M9_SETIT</name>
<keyword evidence="2" id="KW-1185">Reference proteome</keyword>
<dbReference type="HOGENOM" id="CLU_3300290_0_0_1"/>